<accession>A0A1I8I0Q4</accession>
<keyword evidence="7" id="KW-0325">Glycoprotein</keyword>
<keyword evidence="5" id="KW-0479">Metal-binding</keyword>
<evidence type="ECO:0000256" key="7">
    <source>
        <dbReference type="ARBA" id="ARBA00023180"/>
    </source>
</evidence>
<dbReference type="InterPro" id="IPR002495">
    <property type="entry name" value="Glyco_trans_8"/>
</dbReference>
<keyword evidence="4" id="KW-0808">Transferase</keyword>
<dbReference type="PANTHER" id="PTHR11183">
    <property type="entry name" value="GLYCOGENIN SUBFAMILY MEMBER"/>
    <property type="match status" value="1"/>
</dbReference>
<proteinExistence type="inferred from homology"/>
<dbReference type="InterPro" id="IPR029044">
    <property type="entry name" value="Nucleotide-diphossugar_trans"/>
</dbReference>
<dbReference type="Pfam" id="PF01501">
    <property type="entry name" value="Glyco_transf_8"/>
    <property type="match status" value="1"/>
</dbReference>
<dbReference type="GO" id="GO:0046872">
    <property type="term" value="F:metal ion binding"/>
    <property type="evidence" value="ECO:0007669"/>
    <property type="project" value="UniProtKB-KW"/>
</dbReference>
<feature type="compositionally biased region" description="Gly residues" evidence="14">
    <location>
        <begin position="524"/>
        <end position="545"/>
    </location>
</feature>
<keyword evidence="8" id="KW-0464">Manganese</keyword>
<evidence type="ECO:0000256" key="2">
    <source>
        <dbReference type="ARBA" id="ARBA00004496"/>
    </source>
</evidence>
<keyword evidence="6" id="KW-0320">Glycogen biosynthesis</keyword>
<organism evidence="15 16">
    <name type="scientific">Macrostomum lignano</name>
    <dbReference type="NCBI Taxonomy" id="282301"/>
    <lineage>
        <taxon>Eukaryota</taxon>
        <taxon>Metazoa</taxon>
        <taxon>Spiralia</taxon>
        <taxon>Lophotrochozoa</taxon>
        <taxon>Platyhelminthes</taxon>
        <taxon>Rhabditophora</taxon>
        <taxon>Macrostomorpha</taxon>
        <taxon>Macrostomida</taxon>
        <taxon>Macrostomidae</taxon>
        <taxon>Macrostomum</taxon>
    </lineage>
</organism>
<dbReference type="InterPro" id="IPR050587">
    <property type="entry name" value="GNT1/Glycosyltrans_8"/>
</dbReference>
<protein>
    <recommendedName>
        <fullName evidence="10">glycogenin glucosyltransferase</fullName>
        <ecNumber evidence="10">2.4.1.186</ecNumber>
    </recommendedName>
</protein>
<evidence type="ECO:0000256" key="6">
    <source>
        <dbReference type="ARBA" id="ARBA00023056"/>
    </source>
</evidence>
<dbReference type="EC" id="2.4.1.186" evidence="10"/>
<evidence type="ECO:0000313" key="16">
    <source>
        <dbReference type="WBParaSite" id="maker-uti_cns_0009267-snap-gene-0.3-mRNA-1"/>
    </source>
</evidence>
<keyword evidence="3" id="KW-0963">Cytoplasm</keyword>
<evidence type="ECO:0000256" key="4">
    <source>
        <dbReference type="ARBA" id="ARBA00022679"/>
    </source>
</evidence>
<dbReference type="Gene3D" id="3.90.550.10">
    <property type="entry name" value="Spore Coat Polysaccharide Biosynthesis Protein SpsA, Chain A"/>
    <property type="match status" value="1"/>
</dbReference>
<comment type="function">
    <text evidence="13">Self-glucosylating initiator of glycogen synthesis. It catalyzes the formation of a short alpha (1,4)-glucosyl chain covalently attached via a glucose 1-O-tyrosyl linkage to internal tyrosine residues and these chains act as primers for the elongation reaction catalyzed by glycogen synthase.</text>
</comment>
<dbReference type="SUPFAM" id="SSF53448">
    <property type="entry name" value="Nucleotide-diphospho-sugar transferases"/>
    <property type="match status" value="1"/>
</dbReference>
<dbReference type="WBParaSite" id="maker-uti_cns_0009267-snap-gene-0.3-mRNA-1">
    <property type="protein sequence ID" value="maker-uti_cns_0009267-snap-gene-0.3-mRNA-1"/>
    <property type="gene ID" value="maker-uti_cns_0009267-snap-gene-0.3"/>
</dbReference>
<name>A0A1I8I0Q4_9PLAT</name>
<evidence type="ECO:0000256" key="3">
    <source>
        <dbReference type="ARBA" id="ARBA00022490"/>
    </source>
</evidence>
<comment type="similarity">
    <text evidence="9">Belongs to the glycosyltransferase 8 family. Glycogenin subfamily.</text>
</comment>
<evidence type="ECO:0000256" key="5">
    <source>
        <dbReference type="ARBA" id="ARBA00022723"/>
    </source>
</evidence>
<dbReference type="Proteomes" id="UP000095280">
    <property type="component" value="Unplaced"/>
</dbReference>
<evidence type="ECO:0000256" key="10">
    <source>
        <dbReference type="ARBA" id="ARBA00038934"/>
    </source>
</evidence>
<dbReference type="AlphaFoldDB" id="A0A1I8I0Q4"/>
<evidence type="ECO:0000256" key="1">
    <source>
        <dbReference type="ARBA" id="ARBA00001936"/>
    </source>
</evidence>
<sequence>AFVTLATNDSYALGAIVWANSLRNPLDSSDPANLALLGRPNLGCTFTKLHCWRLIRYTKAVFMDSDTLVMANIDDLLEREELSAAPDPGWPDCFNSGVFVYRPSEDTYRRLLDFARSCTSFDGADQGLLNMFFNDWATKDITKHLPFTYNCVSQAFYSYLPAFRHFRRDIKVAHFIGEVKPWHHSYNSATGQVEPREGTGHQSEFLQQWWDIYVTQVHAMLPAGARLLPDSPELAEAARQRRRVLAVISGTRRLVRLRRSRLVRRLGNRQWGWSSATGTTTNEAGFVRIRRSQNRLVEALLLPPLASSASSSSGRRLRLAGERTFCSIVRQPAAATSMLTTTSTTTTSTTTIRTPASSVVVFRPATLPAADCGVEAGSFTRHTFITPLAKPDPKSVHSVRIKQSKNKAAAATAAADEEAQIEVARTSRSSTTTVTVTAAALADRLFEALHLEPPAQEQLERSRILAPAAEIDDSYITRRVEEFDESATTGASEYYEEFYDEYYDESELPVEASSQGERIALSQQGGGGGDGGGGGGAAGGAAGGGNRREAWERGEIDYLGSDRFDNVLSRLRENIQD</sequence>
<evidence type="ECO:0000256" key="8">
    <source>
        <dbReference type="ARBA" id="ARBA00023211"/>
    </source>
</evidence>
<evidence type="ECO:0000256" key="9">
    <source>
        <dbReference type="ARBA" id="ARBA00038162"/>
    </source>
</evidence>
<dbReference type="GO" id="GO:0005978">
    <property type="term" value="P:glycogen biosynthetic process"/>
    <property type="evidence" value="ECO:0007669"/>
    <property type="project" value="UniProtKB-KW"/>
</dbReference>
<dbReference type="GO" id="GO:0005737">
    <property type="term" value="C:cytoplasm"/>
    <property type="evidence" value="ECO:0007669"/>
    <property type="project" value="UniProtKB-SubCell"/>
</dbReference>
<reference evidence="16" key="1">
    <citation type="submission" date="2016-11" db="UniProtKB">
        <authorList>
            <consortium name="WormBaseParasite"/>
        </authorList>
    </citation>
    <scope>IDENTIFICATION</scope>
</reference>
<feature type="region of interest" description="Disordered" evidence="14">
    <location>
        <begin position="520"/>
        <end position="548"/>
    </location>
</feature>
<comment type="cofactor">
    <cofactor evidence="1">
        <name>Mn(2+)</name>
        <dbReference type="ChEBI" id="CHEBI:29035"/>
    </cofactor>
</comment>
<dbReference type="GO" id="GO:0008466">
    <property type="term" value="F:glycogenin glucosyltransferase activity"/>
    <property type="evidence" value="ECO:0007669"/>
    <property type="project" value="UniProtKB-EC"/>
</dbReference>
<evidence type="ECO:0000256" key="11">
    <source>
        <dbReference type="ARBA" id="ARBA00050886"/>
    </source>
</evidence>
<comment type="subcellular location">
    <subcellularLocation>
        <location evidence="2">Cytoplasm</location>
    </subcellularLocation>
</comment>
<comment type="catalytic activity">
    <reaction evidence="11">
        <text>[1,4-alpha-D-glucosyl](n)-L-tyrosyl-[glycogenin] + UDP-alpha-D-glucose = [1,4-alpha-D-glucosyl](n+1)-L-tyrosyl-[glycogenin] + UDP + H(+)</text>
        <dbReference type="Rhea" id="RHEA:56560"/>
        <dbReference type="Rhea" id="RHEA-COMP:14606"/>
        <dbReference type="Rhea" id="RHEA-COMP:14607"/>
        <dbReference type="ChEBI" id="CHEBI:15378"/>
        <dbReference type="ChEBI" id="CHEBI:58223"/>
        <dbReference type="ChEBI" id="CHEBI:58885"/>
        <dbReference type="ChEBI" id="CHEBI:140574"/>
        <dbReference type="EC" id="2.4.1.186"/>
    </reaction>
</comment>
<comment type="catalytic activity">
    <reaction evidence="12">
        <text>L-tyrosyl-[glycogenin] + UDP-alpha-D-glucose = alpha-D-glucosyl-L-tyrosyl-[glycogenin] + UDP + H(+)</text>
        <dbReference type="Rhea" id="RHEA:23360"/>
        <dbReference type="Rhea" id="RHEA-COMP:14604"/>
        <dbReference type="Rhea" id="RHEA-COMP:14605"/>
        <dbReference type="ChEBI" id="CHEBI:15378"/>
        <dbReference type="ChEBI" id="CHEBI:46858"/>
        <dbReference type="ChEBI" id="CHEBI:58223"/>
        <dbReference type="ChEBI" id="CHEBI:58885"/>
        <dbReference type="ChEBI" id="CHEBI:140573"/>
        <dbReference type="EC" id="2.4.1.186"/>
    </reaction>
</comment>
<evidence type="ECO:0000256" key="12">
    <source>
        <dbReference type="ARBA" id="ARBA00052293"/>
    </source>
</evidence>
<evidence type="ECO:0000256" key="13">
    <source>
        <dbReference type="ARBA" id="ARBA00057883"/>
    </source>
</evidence>
<evidence type="ECO:0000313" key="15">
    <source>
        <dbReference type="Proteomes" id="UP000095280"/>
    </source>
</evidence>
<keyword evidence="15" id="KW-1185">Reference proteome</keyword>
<evidence type="ECO:0000256" key="14">
    <source>
        <dbReference type="SAM" id="MobiDB-lite"/>
    </source>
</evidence>
<dbReference type="CDD" id="cd02537">
    <property type="entry name" value="GT8_Glycogenin"/>
    <property type="match status" value="1"/>
</dbReference>
<dbReference type="FunFam" id="3.90.550.10:FF:000092">
    <property type="entry name" value="Glycogenin 2"/>
    <property type="match status" value="1"/>
</dbReference>